<evidence type="ECO:0008006" key="12">
    <source>
        <dbReference type="Google" id="ProtNLM"/>
    </source>
</evidence>
<dbReference type="GO" id="GO:0008270">
    <property type="term" value="F:zinc ion binding"/>
    <property type="evidence" value="ECO:0007669"/>
    <property type="project" value="UniProtKB-KW"/>
</dbReference>
<dbReference type="Proteomes" id="UP000824469">
    <property type="component" value="Unassembled WGS sequence"/>
</dbReference>
<feature type="non-terminal residue" evidence="10">
    <location>
        <position position="161"/>
    </location>
</feature>
<evidence type="ECO:0000259" key="8">
    <source>
        <dbReference type="Pfam" id="PF04690"/>
    </source>
</evidence>
<gene>
    <name evidence="10" type="ORF">KI387_038737</name>
</gene>
<comment type="similarity">
    <text evidence="2">Belongs to the YABBY family.</text>
</comment>
<evidence type="ECO:0000256" key="5">
    <source>
        <dbReference type="ARBA" id="ARBA00022833"/>
    </source>
</evidence>
<feature type="compositionally biased region" description="Polar residues" evidence="7">
    <location>
        <begin position="98"/>
        <end position="108"/>
    </location>
</feature>
<sequence>AAQKGSRMSVNNGTEMEYLYYVCCSNCSTLLAVSVPCKSLFNVVTVKCGHCNDLLCVNMKSSGPQPPLPLTLGQASSSASNSNPILYKDLSPSCENVNDEVMSSNNGTRSEELSTKTYTAPRKRNRPPSAYNRFIKEEIQRIKATNPEMSHKQAFSTAAKN</sequence>
<dbReference type="GO" id="GO:0005634">
    <property type="term" value="C:nucleus"/>
    <property type="evidence" value="ECO:0007669"/>
    <property type="project" value="UniProtKB-SubCell"/>
</dbReference>
<keyword evidence="3" id="KW-0479">Metal-binding</keyword>
<dbReference type="SUPFAM" id="SSF47095">
    <property type="entry name" value="HMG-box"/>
    <property type="match status" value="1"/>
</dbReference>
<feature type="domain" description="YABBY protein C-terminal" evidence="8">
    <location>
        <begin position="115"/>
        <end position="161"/>
    </location>
</feature>
<proteinExistence type="inferred from homology"/>
<keyword evidence="6" id="KW-0539">Nucleus</keyword>
<feature type="domain" description="YABBY N-terminal" evidence="9">
    <location>
        <begin position="17"/>
        <end position="65"/>
    </location>
</feature>
<reference evidence="10 11" key="1">
    <citation type="journal article" date="2021" name="Nat. Plants">
        <title>The Taxus genome provides insights into paclitaxel biosynthesis.</title>
        <authorList>
            <person name="Xiong X."/>
            <person name="Gou J."/>
            <person name="Liao Q."/>
            <person name="Li Y."/>
            <person name="Zhou Q."/>
            <person name="Bi G."/>
            <person name="Li C."/>
            <person name="Du R."/>
            <person name="Wang X."/>
            <person name="Sun T."/>
            <person name="Guo L."/>
            <person name="Liang H."/>
            <person name="Lu P."/>
            <person name="Wu Y."/>
            <person name="Zhang Z."/>
            <person name="Ro D.K."/>
            <person name="Shang Y."/>
            <person name="Huang S."/>
            <person name="Yan J."/>
        </authorList>
    </citation>
    <scope>NUCLEOTIDE SEQUENCE [LARGE SCALE GENOMIC DNA]</scope>
    <source>
        <strain evidence="10">Ta-2019</strain>
    </source>
</reference>
<evidence type="ECO:0000256" key="6">
    <source>
        <dbReference type="ARBA" id="ARBA00023242"/>
    </source>
</evidence>
<comment type="subcellular location">
    <subcellularLocation>
        <location evidence="1">Nucleus</location>
    </subcellularLocation>
</comment>
<evidence type="ECO:0000256" key="1">
    <source>
        <dbReference type="ARBA" id="ARBA00004123"/>
    </source>
</evidence>
<keyword evidence="4" id="KW-0863">Zinc-finger</keyword>
<keyword evidence="5" id="KW-0862">Zinc</keyword>
<name>A0AA38F7E6_TAXCH</name>
<evidence type="ECO:0000313" key="11">
    <source>
        <dbReference type="Proteomes" id="UP000824469"/>
    </source>
</evidence>
<keyword evidence="11" id="KW-1185">Reference proteome</keyword>
<evidence type="ECO:0000313" key="10">
    <source>
        <dbReference type="EMBL" id="KAH9295149.1"/>
    </source>
</evidence>
<dbReference type="Pfam" id="PF04690">
    <property type="entry name" value="YABBY"/>
    <property type="match status" value="1"/>
</dbReference>
<feature type="region of interest" description="Disordered" evidence="7">
    <location>
        <begin position="98"/>
        <end position="132"/>
    </location>
</feature>
<protein>
    <recommendedName>
        <fullName evidence="12">YABBY transcription factor</fullName>
    </recommendedName>
</protein>
<dbReference type="CDD" id="cd00084">
    <property type="entry name" value="HMG-box_SF"/>
    <property type="match status" value="1"/>
</dbReference>
<feature type="non-terminal residue" evidence="10">
    <location>
        <position position="1"/>
    </location>
</feature>
<dbReference type="InterPro" id="IPR056775">
    <property type="entry name" value="YABBY_C"/>
</dbReference>
<dbReference type="GO" id="GO:0045165">
    <property type="term" value="P:cell fate commitment"/>
    <property type="evidence" value="ECO:0007669"/>
    <property type="project" value="TreeGrafter"/>
</dbReference>
<evidence type="ECO:0000256" key="2">
    <source>
        <dbReference type="ARBA" id="ARBA00010325"/>
    </source>
</evidence>
<comment type="caution">
    <text evidence="10">The sequence shown here is derived from an EMBL/GenBank/DDBJ whole genome shotgun (WGS) entry which is preliminary data.</text>
</comment>
<dbReference type="EMBL" id="JAHRHJ020000011">
    <property type="protein sequence ID" value="KAH9295149.1"/>
    <property type="molecule type" value="Genomic_DNA"/>
</dbReference>
<evidence type="ECO:0000256" key="3">
    <source>
        <dbReference type="ARBA" id="ARBA00022723"/>
    </source>
</evidence>
<dbReference type="PANTHER" id="PTHR31675">
    <property type="entry name" value="PROTEIN YABBY 6-RELATED"/>
    <property type="match status" value="1"/>
</dbReference>
<evidence type="ECO:0000256" key="7">
    <source>
        <dbReference type="SAM" id="MobiDB-lite"/>
    </source>
</evidence>
<evidence type="ECO:0000256" key="4">
    <source>
        <dbReference type="ARBA" id="ARBA00022771"/>
    </source>
</evidence>
<evidence type="ECO:0000259" key="9">
    <source>
        <dbReference type="Pfam" id="PF24868"/>
    </source>
</evidence>
<accession>A0AA38F7E6</accession>
<dbReference type="InterPro" id="IPR036910">
    <property type="entry name" value="HMG_box_dom_sf"/>
</dbReference>
<organism evidence="10 11">
    <name type="scientific">Taxus chinensis</name>
    <name type="common">Chinese yew</name>
    <name type="synonym">Taxus wallichiana var. chinensis</name>
    <dbReference type="NCBI Taxonomy" id="29808"/>
    <lineage>
        <taxon>Eukaryota</taxon>
        <taxon>Viridiplantae</taxon>
        <taxon>Streptophyta</taxon>
        <taxon>Embryophyta</taxon>
        <taxon>Tracheophyta</taxon>
        <taxon>Spermatophyta</taxon>
        <taxon>Pinopsida</taxon>
        <taxon>Pinidae</taxon>
        <taxon>Conifers II</taxon>
        <taxon>Cupressales</taxon>
        <taxon>Taxaceae</taxon>
        <taxon>Taxus</taxon>
    </lineage>
</organism>
<dbReference type="InterPro" id="IPR006780">
    <property type="entry name" value="YABBY"/>
</dbReference>
<dbReference type="InterPro" id="IPR056776">
    <property type="entry name" value="YABBY_N"/>
</dbReference>
<dbReference type="Pfam" id="PF24868">
    <property type="entry name" value="YABBY_N"/>
    <property type="match status" value="1"/>
</dbReference>
<dbReference type="AlphaFoldDB" id="A0AA38F7E6"/>
<dbReference type="Gene3D" id="1.10.30.10">
    <property type="entry name" value="High mobility group box domain"/>
    <property type="match status" value="1"/>
</dbReference>